<keyword evidence="4" id="KW-0732">Signal</keyword>
<dbReference type="KEGG" id="pfer:IRI77_13165"/>
<gene>
    <name evidence="6" type="ORF">IRI77_13165</name>
</gene>
<dbReference type="Gene3D" id="2.40.170.20">
    <property type="entry name" value="TonB-dependent receptor, beta-barrel domain"/>
    <property type="match status" value="1"/>
</dbReference>
<dbReference type="Pfam" id="PF13620">
    <property type="entry name" value="CarboxypepD_reg"/>
    <property type="match status" value="1"/>
</dbReference>
<evidence type="ECO:0000313" key="7">
    <source>
        <dbReference type="Proteomes" id="UP000593892"/>
    </source>
</evidence>
<accession>A0A7S7NW37</accession>
<evidence type="ECO:0000256" key="3">
    <source>
        <dbReference type="ARBA" id="ARBA00023237"/>
    </source>
</evidence>
<keyword evidence="2" id="KW-0472">Membrane</keyword>
<keyword evidence="3" id="KW-0998">Cell outer membrane</keyword>
<keyword evidence="6" id="KW-0121">Carboxypeptidase</keyword>
<dbReference type="InterPro" id="IPR013784">
    <property type="entry name" value="Carb-bd-like_fold"/>
</dbReference>
<dbReference type="RefSeq" id="WP_194452509.1">
    <property type="nucleotide sequence ID" value="NZ_CP063849.1"/>
</dbReference>
<dbReference type="InterPro" id="IPR057601">
    <property type="entry name" value="Oar-like_b-barrel"/>
</dbReference>
<organism evidence="6 7">
    <name type="scientific">Paludibaculum fermentans</name>
    <dbReference type="NCBI Taxonomy" id="1473598"/>
    <lineage>
        <taxon>Bacteria</taxon>
        <taxon>Pseudomonadati</taxon>
        <taxon>Acidobacteriota</taxon>
        <taxon>Terriglobia</taxon>
        <taxon>Bryobacterales</taxon>
        <taxon>Bryobacteraceae</taxon>
        <taxon>Paludibaculum</taxon>
    </lineage>
</organism>
<dbReference type="EMBL" id="CP063849">
    <property type="protein sequence ID" value="QOY90852.1"/>
    <property type="molecule type" value="Genomic_DNA"/>
</dbReference>
<dbReference type="InterPro" id="IPR036942">
    <property type="entry name" value="Beta-barrel_TonB_sf"/>
</dbReference>
<dbReference type="SUPFAM" id="SSF56935">
    <property type="entry name" value="Porins"/>
    <property type="match status" value="1"/>
</dbReference>
<reference evidence="6 7" key="1">
    <citation type="submission" date="2020-10" db="EMBL/GenBank/DDBJ databases">
        <title>Complete genome sequence of Paludibaculum fermentans P105T, a facultatively anaerobic acidobacterium capable of dissimilatory Fe(III) reduction.</title>
        <authorList>
            <person name="Dedysh S.N."/>
            <person name="Beletsky A.V."/>
            <person name="Kulichevskaya I.S."/>
            <person name="Mardanov A.V."/>
            <person name="Ravin N.V."/>
        </authorList>
    </citation>
    <scope>NUCLEOTIDE SEQUENCE [LARGE SCALE GENOMIC DNA]</scope>
    <source>
        <strain evidence="6 7">P105</strain>
    </source>
</reference>
<protein>
    <submittedName>
        <fullName evidence="6">Carboxypeptidase regulatory-like domain-containing protein</fullName>
    </submittedName>
</protein>
<dbReference type="Gene3D" id="2.60.40.1120">
    <property type="entry name" value="Carboxypeptidase-like, regulatory domain"/>
    <property type="match status" value="1"/>
</dbReference>
<proteinExistence type="predicted"/>
<dbReference type="SUPFAM" id="SSF49452">
    <property type="entry name" value="Starch-binding domain-like"/>
    <property type="match status" value="1"/>
</dbReference>
<feature type="signal peptide" evidence="4">
    <location>
        <begin position="1"/>
        <end position="24"/>
    </location>
</feature>
<keyword evidence="6" id="KW-0645">Protease</keyword>
<dbReference type="Pfam" id="PF25183">
    <property type="entry name" value="OMP_b-brl_4"/>
    <property type="match status" value="1"/>
</dbReference>
<dbReference type="GO" id="GO:0009279">
    <property type="term" value="C:cell outer membrane"/>
    <property type="evidence" value="ECO:0007669"/>
    <property type="project" value="UniProtKB-SubCell"/>
</dbReference>
<sequence>MYSRLRRPAAALLLLAASALLCMAQTITGSIVGSVVDPSGLSVVDADVSVVHVATGVARQLKSDERGDFTFGSLQPGQYTLTVTAAGFKSLVKQQIMLSAAETLPVGRIALEVGAIADKVTVTAEGVAVQVASSERASVIANSQLEGLLTKSRNAMSLLSLMPGVVDGGSIGDTERMDRNFDIYVQGNRRSTNTVTMDGMVTNPMGNNFNSSVTLGQDAIAEVKVLLTNYPAEYGRSSGATINLVTKSGAKDFHGLGSYFKRHEQFNANNFFNNRLGTPKQRYRYNTWNYNIGGPVVLPGGFNKNKDKLFFFWSQEFWPLKVSQAVRQLTVPTALERTGDFSQSVDLNNKLISVIDPNTKAQFPGNVIPANRLDSSGLALMKVFPMPNFNDRGISAGRYNYVEQSVNDTPLRMENLRMDYNLTPKHTLAFTFASFLDRQTGGYGVLTNTGANWSQIVKTYQLRGQGYVLRYTGILSPSLINEMSLGFTRRPEGNSATDDEVKRNTRAAAGYTAAQFSPSANPLNFIPNATFGGVTNAASLFMEGRFPFQQNLQAFNLTNNLTKTLGAHTLKAGIMIERNYQGANGDGNFAGAFSFANDTNNPLNTGYAYSNAALGVFSTYTEPSSRVYLHFRQHAVEWFAQDSWRATRRLTLELGVRFHYLVPIYMSTDKLSSFSSELYDPAKAVQLIQPTRVNGVRAGVHPVTGVTYPAALIGAIAPGTGDAADGMAVSGQGGYPRSLIDTYGLRVGPRLGFAYDVFGNAKTAVRGGIGMFYNRPNMSDNYTLFSSQLPIVSNPTVYYSTIGSLLSSSGATFPQSVNGLDRTDKLPKVINYSFSVQQDIGFKTVVDVGYIGSLGRNLLWRRNLNPIPLGANFQAANADPSNPSTPLASAFLRPLKGYNDVLLSEPAGSSNYHSLQVTARRRFTQSVQFGLSWTWSKAMDYADFDTTGVSVQVPVRVWNYGLASFDRTHIFKLDWVWNLPKVPVQSRVARYALQDWQLSGITSFISGSPLGIGYATTNSLDITGSATQGARVVVLGDAVLPKGERTFARNFKTEMFARPAVGTVGNSATTQIRGPGVNNFDMSLFKDFPIRESMKLQFRAEAYNLFNHTQFSGLDTTARFDASGNQVNTNFGAFTAARGPRILQFALRFYF</sequence>
<dbReference type="GO" id="GO:0030246">
    <property type="term" value="F:carbohydrate binding"/>
    <property type="evidence" value="ECO:0007669"/>
    <property type="project" value="InterPro"/>
</dbReference>
<dbReference type="AlphaFoldDB" id="A0A7S7NW37"/>
<evidence type="ECO:0000256" key="1">
    <source>
        <dbReference type="ARBA" id="ARBA00004442"/>
    </source>
</evidence>
<dbReference type="GO" id="GO:0004180">
    <property type="term" value="F:carboxypeptidase activity"/>
    <property type="evidence" value="ECO:0007669"/>
    <property type="project" value="UniProtKB-KW"/>
</dbReference>
<evidence type="ECO:0000256" key="2">
    <source>
        <dbReference type="ARBA" id="ARBA00023136"/>
    </source>
</evidence>
<comment type="subcellular location">
    <subcellularLocation>
        <location evidence="1">Cell outer membrane</location>
    </subcellularLocation>
</comment>
<evidence type="ECO:0000256" key="4">
    <source>
        <dbReference type="SAM" id="SignalP"/>
    </source>
</evidence>
<dbReference type="Proteomes" id="UP000593892">
    <property type="component" value="Chromosome"/>
</dbReference>
<keyword evidence="6" id="KW-0378">Hydrolase</keyword>
<feature type="chain" id="PRO_5032280144" evidence="4">
    <location>
        <begin position="25"/>
        <end position="1151"/>
    </location>
</feature>
<keyword evidence="7" id="KW-1185">Reference proteome</keyword>
<evidence type="ECO:0000259" key="5">
    <source>
        <dbReference type="Pfam" id="PF25183"/>
    </source>
</evidence>
<name>A0A7S7NW37_PALFE</name>
<evidence type="ECO:0000313" key="6">
    <source>
        <dbReference type="EMBL" id="QOY90852.1"/>
    </source>
</evidence>
<feature type="domain" description="TonB-dependent transporter Oar-like beta-barrel" evidence="5">
    <location>
        <begin position="245"/>
        <end position="1144"/>
    </location>
</feature>